<accession>A0A3P8CKS8</accession>
<evidence type="ECO:0000313" key="4">
    <source>
        <dbReference type="WBParaSite" id="HPBE_0002351401-mRNA-1"/>
    </source>
</evidence>
<dbReference type="AlphaFoldDB" id="A0A183GLE4"/>
<feature type="signal peptide" evidence="1">
    <location>
        <begin position="1"/>
        <end position="18"/>
    </location>
</feature>
<dbReference type="Proteomes" id="UP000050761">
    <property type="component" value="Unassembled WGS sequence"/>
</dbReference>
<sequence>MTSYLIFLACIIRSSTDASDASVRVLAIQVSNYCIITTLKFFALVSRLGFSPLSPKGVRLSLQRYDLIVI</sequence>
<evidence type="ECO:0000313" key="2">
    <source>
        <dbReference type="EMBL" id="VDP39302.1"/>
    </source>
</evidence>
<accession>A0A183GLE4</accession>
<name>A0A183GLE4_HELPZ</name>
<proteinExistence type="predicted"/>
<evidence type="ECO:0000256" key="1">
    <source>
        <dbReference type="SAM" id="SignalP"/>
    </source>
</evidence>
<protein>
    <submittedName>
        <fullName evidence="4">Secreted protein</fullName>
    </submittedName>
</protein>
<reference evidence="4" key="2">
    <citation type="submission" date="2019-09" db="UniProtKB">
        <authorList>
            <consortium name="WormBaseParasite"/>
        </authorList>
    </citation>
    <scope>IDENTIFICATION</scope>
</reference>
<feature type="chain" id="PRO_5044552138" evidence="1">
    <location>
        <begin position="19"/>
        <end position="70"/>
    </location>
</feature>
<evidence type="ECO:0000313" key="3">
    <source>
        <dbReference type="Proteomes" id="UP000050761"/>
    </source>
</evidence>
<dbReference type="EMBL" id="UZAH01035148">
    <property type="protein sequence ID" value="VDP39302.1"/>
    <property type="molecule type" value="Genomic_DNA"/>
</dbReference>
<reference evidence="2 3" key="1">
    <citation type="submission" date="2018-11" db="EMBL/GenBank/DDBJ databases">
        <authorList>
            <consortium name="Pathogen Informatics"/>
        </authorList>
    </citation>
    <scope>NUCLEOTIDE SEQUENCE [LARGE SCALE GENOMIC DNA]</scope>
</reference>
<keyword evidence="1" id="KW-0732">Signal</keyword>
<dbReference type="WBParaSite" id="HPBE_0002351401-mRNA-1">
    <property type="protein sequence ID" value="HPBE_0002351401-mRNA-1"/>
    <property type="gene ID" value="HPBE_0002351401"/>
</dbReference>
<gene>
    <name evidence="2" type="ORF">HPBE_LOCUS23513</name>
</gene>
<dbReference type="OrthoDB" id="10503676at2759"/>
<organism evidence="3 4">
    <name type="scientific">Heligmosomoides polygyrus</name>
    <name type="common">Parasitic roundworm</name>
    <dbReference type="NCBI Taxonomy" id="6339"/>
    <lineage>
        <taxon>Eukaryota</taxon>
        <taxon>Metazoa</taxon>
        <taxon>Ecdysozoa</taxon>
        <taxon>Nematoda</taxon>
        <taxon>Chromadorea</taxon>
        <taxon>Rhabditida</taxon>
        <taxon>Rhabditina</taxon>
        <taxon>Rhabditomorpha</taxon>
        <taxon>Strongyloidea</taxon>
        <taxon>Heligmosomidae</taxon>
        <taxon>Heligmosomoides</taxon>
    </lineage>
</organism>
<keyword evidence="3" id="KW-1185">Reference proteome</keyword>